<feature type="transmembrane region" description="Helical" evidence="6">
    <location>
        <begin position="235"/>
        <end position="253"/>
    </location>
</feature>
<evidence type="ECO:0000256" key="1">
    <source>
        <dbReference type="ARBA" id="ARBA00004651"/>
    </source>
</evidence>
<gene>
    <name evidence="7" type="ORF">ISU02_02600</name>
</gene>
<comment type="caution">
    <text evidence="7">The sequence shown here is derived from an EMBL/GenBank/DDBJ whole genome shotgun (WGS) entry which is preliminary data.</text>
</comment>
<feature type="transmembrane region" description="Helical" evidence="6">
    <location>
        <begin position="105"/>
        <end position="129"/>
    </location>
</feature>
<feature type="transmembrane region" description="Helical" evidence="6">
    <location>
        <begin position="188"/>
        <end position="206"/>
    </location>
</feature>
<feature type="transmembrane region" description="Helical" evidence="6">
    <location>
        <begin position="141"/>
        <end position="160"/>
    </location>
</feature>
<proteinExistence type="predicted"/>
<dbReference type="RefSeq" id="WP_194700213.1">
    <property type="nucleotide sequence ID" value="NZ_JADKNH010000001.1"/>
</dbReference>
<accession>A0ABR9ZNE0</accession>
<dbReference type="PANTHER" id="PTHR47089">
    <property type="entry name" value="ABC TRANSPORTER, PERMEASE PROTEIN"/>
    <property type="match status" value="1"/>
</dbReference>
<keyword evidence="5 6" id="KW-0472">Membrane</keyword>
<protein>
    <submittedName>
        <fullName evidence="7">ABC transporter permease</fullName>
    </submittedName>
</protein>
<dbReference type="CDD" id="cd06580">
    <property type="entry name" value="TM_PBP1_transp_TpRbsC_like"/>
    <property type="match status" value="1"/>
</dbReference>
<organism evidence="7 8">
    <name type="scientific">Fusibacter ferrireducens</name>
    <dbReference type="NCBI Taxonomy" id="2785058"/>
    <lineage>
        <taxon>Bacteria</taxon>
        <taxon>Bacillati</taxon>
        <taxon>Bacillota</taxon>
        <taxon>Clostridia</taxon>
        <taxon>Eubacteriales</taxon>
        <taxon>Eubacteriales Family XII. Incertae Sedis</taxon>
        <taxon>Fusibacter</taxon>
    </lineage>
</organism>
<dbReference type="InterPro" id="IPR001851">
    <property type="entry name" value="ABC_transp_permease"/>
</dbReference>
<dbReference type="PANTHER" id="PTHR47089:SF1">
    <property type="entry name" value="GUANOSINE ABC TRANSPORTER PERMEASE PROTEIN NUPP"/>
    <property type="match status" value="1"/>
</dbReference>
<evidence type="ECO:0000256" key="4">
    <source>
        <dbReference type="ARBA" id="ARBA00022989"/>
    </source>
</evidence>
<feature type="transmembrane region" description="Helical" evidence="6">
    <location>
        <begin position="80"/>
        <end position="99"/>
    </location>
</feature>
<reference evidence="7 8" key="1">
    <citation type="submission" date="2020-11" db="EMBL/GenBank/DDBJ databases">
        <title>Fusibacter basophilias sp. nov.</title>
        <authorList>
            <person name="Qiu D."/>
        </authorList>
    </citation>
    <scope>NUCLEOTIDE SEQUENCE [LARGE SCALE GENOMIC DNA]</scope>
    <source>
        <strain evidence="7 8">Q10-2</strain>
    </source>
</reference>
<name>A0ABR9ZNE0_9FIRM</name>
<keyword evidence="3 6" id="KW-0812">Transmembrane</keyword>
<evidence type="ECO:0000256" key="6">
    <source>
        <dbReference type="SAM" id="Phobius"/>
    </source>
</evidence>
<sequence length="354" mass="38615">MNREKSFNIIRTLFSMVAAILVAFIIIVMVSKNPFESIQIFLLKPLTSKRYIGNIIEAAIPLIFSGLSISLLFRTGLFNLGGEGVFYFSGIIGSILAIWLKLPPILLPLACFTASAIAGTAVMLVPGILRAKYNANEMVTSLMMNSIVLGIGSYILNNILRDPSVANLVSYKYNSDALLPVILKGTRVHAGFLIALLCAALVYVYIYKTRSGYEIRVTGTNPKFAQYSGINVTKVIIMVHVLAGAIAGVGGMVECLGLHRRFEWTGLPGYGFDGCMIAMLANNNPFGVVGASLFVGYLRVGADLVNRSADVPTEMIAILQSLIILLISAEKLLKKYRQRWIEKDVKEVNHEVAS</sequence>
<keyword evidence="4 6" id="KW-1133">Transmembrane helix</keyword>
<evidence type="ECO:0000256" key="5">
    <source>
        <dbReference type="ARBA" id="ARBA00023136"/>
    </source>
</evidence>
<keyword evidence="8" id="KW-1185">Reference proteome</keyword>
<evidence type="ECO:0000256" key="3">
    <source>
        <dbReference type="ARBA" id="ARBA00022692"/>
    </source>
</evidence>
<evidence type="ECO:0000313" key="8">
    <source>
        <dbReference type="Proteomes" id="UP000614200"/>
    </source>
</evidence>
<keyword evidence="2" id="KW-1003">Cell membrane</keyword>
<dbReference type="Proteomes" id="UP000614200">
    <property type="component" value="Unassembled WGS sequence"/>
</dbReference>
<dbReference type="Pfam" id="PF02653">
    <property type="entry name" value="BPD_transp_2"/>
    <property type="match status" value="1"/>
</dbReference>
<feature type="transmembrane region" description="Helical" evidence="6">
    <location>
        <begin position="12"/>
        <end position="31"/>
    </location>
</feature>
<dbReference type="EMBL" id="JADKNH010000001">
    <property type="protein sequence ID" value="MBF4691987.1"/>
    <property type="molecule type" value="Genomic_DNA"/>
</dbReference>
<feature type="transmembrane region" description="Helical" evidence="6">
    <location>
        <begin position="51"/>
        <end position="73"/>
    </location>
</feature>
<evidence type="ECO:0000256" key="2">
    <source>
        <dbReference type="ARBA" id="ARBA00022475"/>
    </source>
</evidence>
<evidence type="ECO:0000313" key="7">
    <source>
        <dbReference type="EMBL" id="MBF4691987.1"/>
    </source>
</evidence>
<comment type="subcellular location">
    <subcellularLocation>
        <location evidence="1">Cell membrane</location>
        <topology evidence="1">Multi-pass membrane protein</topology>
    </subcellularLocation>
</comment>